<feature type="non-terminal residue" evidence="2">
    <location>
        <position position="91"/>
    </location>
</feature>
<feature type="compositionally biased region" description="Basic residues" evidence="1">
    <location>
        <begin position="7"/>
        <end position="26"/>
    </location>
</feature>
<evidence type="ECO:0000256" key="1">
    <source>
        <dbReference type="SAM" id="MobiDB-lite"/>
    </source>
</evidence>
<evidence type="ECO:0000313" key="2">
    <source>
        <dbReference type="EMBL" id="KKK83308.1"/>
    </source>
</evidence>
<reference evidence="2" key="1">
    <citation type="journal article" date="2015" name="Nature">
        <title>Complex archaea that bridge the gap between prokaryotes and eukaryotes.</title>
        <authorList>
            <person name="Spang A."/>
            <person name="Saw J.H."/>
            <person name="Jorgensen S.L."/>
            <person name="Zaremba-Niedzwiedzka K."/>
            <person name="Martijn J."/>
            <person name="Lind A.E."/>
            <person name="van Eijk R."/>
            <person name="Schleper C."/>
            <person name="Guy L."/>
            <person name="Ettema T.J."/>
        </authorList>
    </citation>
    <scope>NUCLEOTIDE SEQUENCE</scope>
</reference>
<dbReference type="AlphaFoldDB" id="A0A0F8YPF3"/>
<proteinExistence type="predicted"/>
<feature type="region of interest" description="Disordered" evidence="1">
    <location>
        <begin position="1"/>
        <end position="26"/>
    </location>
</feature>
<gene>
    <name evidence="2" type="ORF">LCGC14_2794680</name>
</gene>
<organism evidence="2">
    <name type="scientific">marine sediment metagenome</name>
    <dbReference type="NCBI Taxonomy" id="412755"/>
    <lineage>
        <taxon>unclassified sequences</taxon>
        <taxon>metagenomes</taxon>
        <taxon>ecological metagenomes</taxon>
    </lineage>
</organism>
<protein>
    <submittedName>
        <fullName evidence="2">Uncharacterized protein</fullName>
    </submittedName>
</protein>
<comment type="caution">
    <text evidence="2">The sequence shown here is derived from an EMBL/GenBank/DDBJ whole genome shotgun (WGS) entry which is preliminary data.</text>
</comment>
<accession>A0A0F8YPF3</accession>
<sequence length="91" mass="10273">MGLDPRKRQKKLQRRKAREKAKRKVLARRGPDTLAARIQRTAAAPILHCCATDMLWDQGMSNVLVSRELDNGSVAYAMFLVDTYCLGVKDV</sequence>
<name>A0A0F8YPF3_9ZZZZ</name>
<dbReference type="EMBL" id="LAZR01052282">
    <property type="protein sequence ID" value="KKK83308.1"/>
    <property type="molecule type" value="Genomic_DNA"/>
</dbReference>